<name>A0A5B7GND5_PORTR</name>
<keyword evidence="2" id="KW-1185">Reference proteome</keyword>
<gene>
    <name evidence="1" type="ORF">E2C01_052766</name>
</gene>
<protein>
    <submittedName>
        <fullName evidence="1">Uncharacterized protein</fullName>
    </submittedName>
</protein>
<organism evidence="1 2">
    <name type="scientific">Portunus trituberculatus</name>
    <name type="common">Swimming crab</name>
    <name type="synonym">Neptunus trituberculatus</name>
    <dbReference type="NCBI Taxonomy" id="210409"/>
    <lineage>
        <taxon>Eukaryota</taxon>
        <taxon>Metazoa</taxon>
        <taxon>Ecdysozoa</taxon>
        <taxon>Arthropoda</taxon>
        <taxon>Crustacea</taxon>
        <taxon>Multicrustacea</taxon>
        <taxon>Malacostraca</taxon>
        <taxon>Eumalacostraca</taxon>
        <taxon>Eucarida</taxon>
        <taxon>Decapoda</taxon>
        <taxon>Pleocyemata</taxon>
        <taxon>Brachyura</taxon>
        <taxon>Eubrachyura</taxon>
        <taxon>Portunoidea</taxon>
        <taxon>Portunidae</taxon>
        <taxon>Portuninae</taxon>
        <taxon>Portunus</taxon>
    </lineage>
</organism>
<proteinExistence type="predicted"/>
<dbReference type="Proteomes" id="UP000324222">
    <property type="component" value="Unassembled WGS sequence"/>
</dbReference>
<dbReference type="AlphaFoldDB" id="A0A5B7GND5"/>
<sequence>MKGLTCALYSVMRPLASSRCLIRRRSVTLRDALHAALSRWLSKLSLESTSTPRMLMESLMSRVSSPNFNQPDVLL</sequence>
<evidence type="ECO:0000313" key="1">
    <source>
        <dbReference type="EMBL" id="MPC58757.1"/>
    </source>
</evidence>
<accession>A0A5B7GND5</accession>
<evidence type="ECO:0000313" key="2">
    <source>
        <dbReference type="Proteomes" id="UP000324222"/>
    </source>
</evidence>
<dbReference type="EMBL" id="VSRR010015970">
    <property type="protein sequence ID" value="MPC58757.1"/>
    <property type="molecule type" value="Genomic_DNA"/>
</dbReference>
<comment type="caution">
    <text evidence="1">The sequence shown here is derived from an EMBL/GenBank/DDBJ whole genome shotgun (WGS) entry which is preliminary data.</text>
</comment>
<reference evidence="1 2" key="1">
    <citation type="submission" date="2019-05" db="EMBL/GenBank/DDBJ databases">
        <title>Another draft genome of Portunus trituberculatus and its Hox gene families provides insights of decapod evolution.</title>
        <authorList>
            <person name="Jeong J.-H."/>
            <person name="Song I."/>
            <person name="Kim S."/>
            <person name="Choi T."/>
            <person name="Kim D."/>
            <person name="Ryu S."/>
            <person name="Kim W."/>
        </authorList>
    </citation>
    <scope>NUCLEOTIDE SEQUENCE [LARGE SCALE GENOMIC DNA]</scope>
    <source>
        <tissue evidence="1">Muscle</tissue>
    </source>
</reference>